<dbReference type="EMBL" id="JAAGLI010000785">
    <property type="protein sequence ID" value="NEA26530.1"/>
    <property type="molecule type" value="Genomic_DNA"/>
</dbReference>
<reference evidence="1 2" key="1">
    <citation type="submission" date="2020-01" db="EMBL/GenBank/DDBJ databases">
        <title>Insect and environment-associated Actinomycetes.</title>
        <authorList>
            <person name="Currrie C."/>
            <person name="Chevrette M."/>
            <person name="Carlson C."/>
            <person name="Stubbendieck R."/>
            <person name="Wendt-Pienkowski E."/>
        </authorList>
    </citation>
    <scope>NUCLEOTIDE SEQUENCE [LARGE SCALE GENOMIC DNA]</scope>
    <source>
        <strain evidence="1 2">SID10258</strain>
    </source>
</reference>
<protein>
    <submittedName>
        <fullName evidence="1">Uncharacterized protein</fullName>
    </submittedName>
</protein>
<gene>
    <name evidence="1" type="ORF">G3I70_29135</name>
</gene>
<organism evidence="1 2">
    <name type="scientific">Actinomadura bangladeshensis</name>
    <dbReference type="NCBI Taxonomy" id="453573"/>
    <lineage>
        <taxon>Bacteria</taxon>
        <taxon>Bacillati</taxon>
        <taxon>Actinomycetota</taxon>
        <taxon>Actinomycetes</taxon>
        <taxon>Streptosporangiales</taxon>
        <taxon>Thermomonosporaceae</taxon>
        <taxon>Actinomadura</taxon>
    </lineage>
</organism>
<proteinExistence type="predicted"/>
<name>A0A6L9QM04_9ACTN</name>
<dbReference type="Proteomes" id="UP000475532">
    <property type="component" value="Unassembled WGS sequence"/>
</dbReference>
<accession>A0A6L9QM04</accession>
<sequence length="52" mass="5579">DLAGGLFACALTARHGPRAGWPGPWRVLLRALRAHPVPDVAFTARGVMTSRE</sequence>
<evidence type="ECO:0000313" key="1">
    <source>
        <dbReference type="EMBL" id="NEA26530.1"/>
    </source>
</evidence>
<evidence type="ECO:0000313" key="2">
    <source>
        <dbReference type="Proteomes" id="UP000475532"/>
    </source>
</evidence>
<dbReference type="AlphaFoldDB" id="A0A6L9QM04"/>
<comment type="caution">
    <text evidence="1">The sequence shown here is derived from an EMBL/GenBank/DDBJ whole genome shotgun (WGS) entry which is preliminary data.</text>
</comment>
<feature type="non-terminal residue" evidence="1">
    <location>
        <position position="1"/>
    </location>
</feature>